<evidence type="ECO:0000256" key="1">
    <source>
        <dbReference type="SAM" id="MobiDB-lite"/>
    </source>
</evidence>
<dbReference type="OrthoDB" id="10060618at2759"/>
<sequence length="67" mass="7763">MDVLEIRIGLHCKQYADTYDAARVKRQDRRSFSSSKEARTARREARASQQQFYEEPEGLLYGPGIPD</sequence>
<name>A0A154NYI8_DUFNO</name>
<gene>
    <name evidence="2" type="ORF">WN55_00120</name>
</gene>
<reference evidence="2 3" key="1">
    <citation type="submission" date="2015-07" db="EMBL/GenBank/DDBJ databases">
        <title>The genome of Dufourea novaeangliae.</title>
        <authorList>
            <person name="Pan H."/>
            <person name="Kapheim K."/>
        </authorList>
    </citation>
    <scope>NUCLEOTIDE SEQUENCE [LARGE SCALE GENOMIC DNA]</scope>
    <source>
        <strain evidence="2">0120121106</strain>
        <tissue evidence="2">Whole body</tissue>
    </source>
</reference>
<proteinExistence type="predicted"/>
<evidence type="ECO:0000313" key="3">
    <source>
        <dbReference type="Proteomes" id="UP000076502"/>
    </source>
</evidence>
<dbReference type="EMBL" id="KQ434772">
    <property type="protein sequence ID" value="KZC03940.1"/>
    <property type="molecule type" value="Genomic_DNA"/>
</dbReference>
<evidence type="ECO:0000313" key="2">
    <source>
        <dbReference type="EMBL" id="KZC03940.1"/>
    </source>
</evidence>
<organism evidence="2 3">
    <name type="scientific">Dufourea novaeangliae</name>
    <name type="common">Sweat bee</name>
    <dbReference type="NCBI Taxonomy" id="178035"/>
    <lineage>
        <taxon>Eukaryota</taxon>
        <taxon>Metazoa</taxon>
        <taxon>Ecdysozoa</taxon>
        <taxon>Arthropoda</taxon>
        <taxon>Hexapoda</taxon>
        <taxon>Insecta</taxon>
        <taxon>Pterygota</taxon>
        <taxon>Neoptera</taxon>
        <taxon>Endopterygota</taxon>
        <taxon>Hymenoptera</taxon>
        <taxon>Apocrita</taxon>
        <taxon>Aculeata</taxon>
        <taxon>Apoidea</taxon>
        <taxon>Anthophila</taxon>
        <taxon>Halictidae</taxon>
        <taxon>Rophitinae</taxon>
        <taxon>Dufourea</taxon>
    </lineage>
</organism>
<dbReference type="AlphaFoldDB" id="A0A154NYI8"/>
<keyword evidence="3" id="KW-1185">Reference proteome</keyword>
<protein>
    <submittedName>
        <fullName evidence="2">Uncharacterized protein</fullName>
    </submittedName>
</protein>
<accession>A0A154NYI8</accession>
<feature type="region of interest" description="Disordered" evidence="1">
    <location>
        <begin position="26"/>
        <end position="67"/>
    </location>
</feature>
<dbReference type="Proteomes" id="UP000076502">
    <property type="component" value="Unassembled WGS sequence"/>
</dbReference>
<feature type="compositionally biased region" description="Basic and acidic residues" evidence="1">
    <location>
        <begin position="26"/>
        <end position="46"/>
    </location>
</feature>